<evidence type="ECO:0000256" key="3">
    <source>
        <dbReference type="ARBA" id="ARBA00023004"/>
    </source>
</evidence>
<gene>
    <name evidence="7" type="ORF">SAMN05444414_1732</name>
</gene>
<dbReference type="PROSITE" id="PS51257">
    <property type="entry name" value="PROKAR_LIPOPROTEIN"/>
    <property type="match status" value="1"/>
</dbReference>
<dbReference type="SUPFAM" id="SSF46626">
    <property type="entry name" value="Cytochrome c"/>
    <property type="match status" value="1"/>
</dbReference>
<dbReference type="GO" id="GO:0009055">
    <property type="term" value="F:electron transfer activity"/>
    <property type="evidence" value="ECO:0007669"/>
    <property type="project" value="InterPro"/>
</dbReference>
<evidence type="ECO:0000256" key="4">
    <source>
        <dbReference type="PROSITE-ProRule" id="PRU00433"/>
    </source>
</evidence>
<evidence type="ECO:0000313" key="8">
    <source>
        <dbReference type="Proteomes" id="UP000184191"/>
    </source>
</evidence>
<proteinExistence type="predicted"/>
<dbReference type="Pfam" id="PF13442">
    <property type="entry name" value="Cytochrome_CBB3"/>
    <property type="match status" value="1"/>
</dbReference>
<keyword evidence="1 4" id="KW-0349">Heme</keyword>
<keyword evidence="3 4" id="KW-0408">Iron</keyword>
<protein>
    <submittedName>
        <fullName evidence="7">Cytochrome C oxidase, cbb3-type, subunit III</fullName>
    </submittedName>
</protein>
<feature type="chain" id="PRO_5012025667" evidence="5">
    <location>
        <begin position="22"/>
        <end position="138"/>
    </location>
</feature>
<sequence length="138" mass="14677">MRFQTTLATAVIMLSACAAQAQDSAIILGKSTYAKTCAVCHGEGGKGDGSVAELFQVKPKDLTQLSKRADGRFPFSDVYRVIVLGMEAPGHGTSAMPVWGDEFMADALEDRGVSKNDAINIAAGRALSLAYYLETIQE</sequence>
<keyword evidence="8" id="KW-1185">Reference proteome</keyword>
<dbReference type="AlphaFoldDB" id="A0A1M7E3V0"/>
<keyword evidence="5" id="KW-0732">Signal</keyword>
<evidence type="ECO:0000256" key="5">
    <source>
        <dbReference type="SAM" id="SignalP"/>
    </source>
</evidence>
<evidence type="ECO:0000256" key="2">
    <source>
        <dbReference type="ARBA" id="ARBA00022723"/>
    </source>
</evidence>
<dbReference type="EMBL" id="FRBN01000073">
    <property type="protein sequence ID" value="SHL86370.1"/>
    <property type="molecule type" value="Genomic_DNA"/>
</dbReference>
<dbReference type="Proteomes" id="UP000184191">
    <property type="component" value="Unassembled WGS sequence"/>
</dbReference>
<dbReference type="OrthoDB" id="335174at2"/>
<evidence type="ECO:0000256" key="1">
    <source>
        <dbReference type="ARBA" id="ARBA00022617"/>
    </source>
</evidence>
<dbReference type="Gene3D" id="1.10.760.10">
    <property type="entry name" value="Cytochrome c-like domain"/>
    <property type="match status" value="1"/>
</dbReference>
<dbReference type="InterPro" id="IPR009056">
    <property type="entry name" value="Cyt_c-like_dom"/>
</dbReference>
<dbReference type="GO" id="GO:0020037">
    <property type="term" value="F:heme binding"/>
    <property type="evidence" value="ECO:0007669"/>
    <property type="project" value="InterPro"/>
</dbReference>
<dbReference type="PROSITE" id="PS51007">
    <property type="entry name" value="CYTC"/>
    <property type="match status" value="1"/>
</dbReference>
<dbReference type="STRING" id="1054996.SAMN05444414_1732"/>
<evidence type="ECO:0000259" key="6">
    <source>
        <dbReference type="PROSITE" id="PS51007"/>
    </source>
</evidence>
<keyword evidence="2 4" id="KW-0479">Metal-binding</keyword>
<dbReference type="RefSeq" id="WP_073201176.1">
    <property type="nucleotide sequence ID" value="NZ_FRBN01000073.1"/>
</dbReference>
<name>A0A1M7E3V0_9RHOB</name>
<dbReference type="InterPro" id="IPR036909">
    <property type="entry name" value="Cyt_c-like_dom_sf"/>
</dbReference>
<accession>A0A1M7E3V0</accession>
<feature type="signal peptide" evidence="5">
    <location>
        <begin position="1"/>
        <end position="21"/>
    </location>
</feature>
<organism evidence="7 8">
    <name type="scientific">Roseovarius marisflavi</name>
    <dbReference type="NCBI Taxonomy" id="1054996"/>
    <lineage>
        <taxon>Bacteria</taxon>
        <taxon>Pseudomonadati</taxon>
        <taxon>Pseudomonadota</taxon>
        <taxon>Alphaproteobacteria</taxon>
        <taxon>Rhodobacterales</taxon>
        <taxon>Roseobacteraceae</taxon>
        <taxon>Roseovarius</taxon>
    </lineage>
</organism>
<dbReference type="GO" id="GO:0046872">
    <property type="term" value="F:metal ion binding"/>
    <property type="evidence" value="ECO:0007669"/>
    <property type="project" value="UniProtKB-KW"/>
</dbReference>
<evidence type="ECO:0000313" key="7">
    <source>
        <dbReference type="EMBL" id="SHL86370.1"/>
    </source>
</evidence>
<reference evidence="8" key="1">
    <citation type="submission" date="2016-11" db="EMBL/GenBank/DDBJ databases">
        <authorList>
            <person name="Varghese N."/>
            <person name="Submissions S."/>
        </authorList>
    </citation>
    <scope>NUCLEOTIDE SEQUENCE [LARGE SCALE GENOMIC DNA]</scope>
    <source>
        <strain evidence="8">DSM 29327</strain>
    </source>
</reference>
<feature type="domain" description="Cytochrome c" evidence="6">
    <location>
        <begin position="24"/>
        <end position="137"/>
    </location>
</feature>